<accession>A0ABP5LK09</accession>
<evidence type="ECO:0000256" key="1">
    <source>
        <dbReference type="SAM" id="MobiDB-lite"/>
    </source>
</evidence>
<sequence>MPSLYEPPTEDETLLGVATDPDFYDLGHEISLIGHGRGREDARFGWDLGCLLMDIGGRVYGSRSKCCRVHRKNPDLYNRLRHAVTRMTGADLLPDRPPSEDQVRQWRQQWVPSTHFRDHGPDPHPNLGTVQHRARQLAFARARLLGNLPDNNPRDFANPDPRNIVSADGTWLSPFSSARTWTDERSGTTYVFNTKAKTAETARIPDVVRKITKHGNSYMGICHVTLLTRTPYGRVILGVDRALGWETLGTLGLLEDFIGIAGETVHMLCHDMGFRDWPIDWLMAEHGVPVISTAIPEHEIPAEETEARLDIRKVLRESGLPGLKNVGRDSDPVSALVQERLNARGDLEAFAAATRQGVPTGLGLPLGTSQYLSSRGNLTRVDSAAHEYGEVSHPGPDGEPCGHLLYVDDGALWEVRVSGGAHIKAQRAISERSTRTKHPDTGDWAMVTTHRLLCEDARQPFEFDTIWEPVPHRGKRTEHTKKPRTSLEKALHAMQPLARCDRGFGDIYGLRNDTESWFSWLKARMRRGETAASLHADHQLLDVLYAGLITNALALRQYRLSNPEASQDSRLAPTAPGAGPATAPGTIRAAIVELFAR</sequence>
<keyword evidence="3" id="KW-1185">Reference proteome</keyword>
<gene>
    <name evidence="2" type="ORF">GCM10009844_22610</name>
</gene>
<evidence type="ECO:0000313" key="2">
    <source>
        <dbReference type="EMBL" id="GAA2146492.1"/>
    </source>
</evidence>
<feature type="compositionally biased region" description="Low complexity" evidence="1">
    <location>
        <begin position="572"/>
        <end position="583"/>
    </location>
</feature>
<evidence type="ECO:0008006" key="4">
    <source>
        <dbReference type="Google" id="ProtNLM"/>
    </source>
</evidence>
<dbReference type="RefSeq" id="WP_344151686.1">
    <property type="nucleotide sequence ID" value="NZ_BAAAQR010000006.1"/>
</dbReference>
<comment type="caution">
    <text evidence="2">The sequence shown here is derived from an EMBL/GenBank/DDBJ whole genome shotgun (WGS) entry which is preliminary data.</text>
</comment>
<proteinExistence type="predicted"/>
<protein>
    <recommendedName>
        <fullName evidence="4">Transposase</fullName>
    </recommendedName>
</protein>
<reference evidence="3" key="1">
    <citation type="journal article" date="2019" name="Int. J. Syst. Evol. Microbiol.">
        <title>The Global Catalogue of Microorganisms (GCM) 10K type strain sequencing project: providing services to taxonomists for standard genome sequencing and annotation.</title>
        <authorList>
            <consortium name="The Broad Institute Genomics Platform"/>
            <consortium name="The Broad Institute Genome Sequencing Center for Infectious Disease"/>
            <person name="Wu L."/>
            <person name="Ma J."/>
        </authorList>
    </citation>
    <scope>NUCLEOTIDE SEQUENCE [LARGE SCALE GENOMIC DNA]</scope>
    <source>
        <strain evidence="3">JCM 16022</strain>
    </source>
</reference>
<name>A0ABP5LK09_9ACTN</name>
<dbReference type="Proteomes" id="UP001501771">
    <property type="component" value="Unassembled WGS sequence"/>
</dbReference>
<organism evidence="2 3">
    <name type="scientific">Nocardioides koreensis</name>
    <dbReference type="NCBI Taxonomy" id="433651"/>
    <lineage>
        <taxon>Bacteria</taxon>
        <taxon>Bacillati</taxon>
        <taxon>Actinomycetota</taxon>
        <taxon>Actinomycetes</taxon>
        <taxon>Propionibacteriales</taxon>
        <taxon>Nocardioidaceae</taxon>
        <taxon>Nocardioides</taxon>
    </lineage>
</organism>
<dbReference type="EMBL" id="BAAAQR010000006">
    <property type="protein sequence ID" value="GAA2146492.1"/>
    <property type="molecule type" value="Genomic_DNA"/>
</dbReference>
<evidence type="ECO:0000313" key="3">
    <source>
        <dbReference type="Proteomes" id="UP001501771"/>
    </source>
</evidence>
<feature type="region of interest" description="Disordered" evidence="1">
    <location>
        <begin position="564"/>
        <end position="583"/>
    </location>
</feature>